<reference evidence="3" key="1">
    <citation type="journal article" date="2015" name="Proc. Natl. Acad. Sci. U.S.A.">
        <title>Genome sequencing of adzuki bean (Vigna angularis) provides insight into high starch and low fat accumulation and domestication.</title>
        <authorList>
            <person name="Yang K."/>
            <person name="Tian Z."/>
            <person name="Chen C."/>
            <person name="Luo L."/>
            <person name="Zhao B."/>
            <person name="Wang Z."/>
            <person name="Yu L."/>
            <person name="Li Y."/>
            <person name="Sun Y."/>
            <person name="Li W."/>
            <person name="Chen Y."/>
            <person name="Li Y."/>
            <person name="Zhang Y."/>
            <person name="Ai D."/>
            <person name="Zhao J."/>
            <person name="Shang C."/>
            <person name="Ma Y."/>
            <person name="Wu B."/>
            <person name="Wang M."/>
            <person name="Gao L."/>
            <person name="Sun D."/>
            <person name="Zhang P."/>
            <person name="Guo F."/>
            <person name="Wang W."/>
            <person name="Li Y."/>
            <person name="Wang J."/>
            <person name="Varshney R.K."/>
            <person name="Wang J."/>
            <person name="Ling H.Q."/>
            <person name="Wan P."/>
        </authorList>
    </citation>
    <scope>NUCLEOTIDE SEQUENCE</scope>
    <source>
        <strain evidence="3">cv. Jingnong 6</strain>
    </source>
</reference>
<evidence type="ECO:0000313" key="3">
    <source>
        <dbReference type="Proteomes" id="UP000053144"/>
    </source>
</evidence>
<dbReference type="Proteomes" id="UP000053144">
    <property type="component" value="Chromosome 5"/>
</dbReference>
<dbReference type="AlphaFoldDB" id="A0A0L9UNZ6"/>
<evidence type="ECO:0000256" key="1">
    <source>
        <dbReference type="SAM" id="MobiDB-lite"/>
    </source>
</evidence>
<evidence type="ECO:0000313" key="2">
    <source>
        <dbReference type="EMBL" id="KOM44264.1"/>
    </source>
</evidence>
<sequence length="103" mass="11351">MENTVRSRLSVRESWENQDITNTVRSSHSTTPDLSIHSTGVTQERQNDNHTQTGRSCHSVALSNRSALSAQLTQVGVRLRHVTGKITPFAHTSIGQNRSVVST</sequence>
<dbReference type="Gramene" id="KOM44264">
    <property type="protein sequence ID" value="KOM44264"/>
    <property type="gene ID" value="LR48_Vigan05g186900"/>
</dbReference>
<proteinExistence type="predicted"/>
<gene>
    <name evidence="2" type="ORF">LR48_Vigan05g186900</name>
</gene>
<protein>
    <submittedName>
        <fullName evidence="2">Uncharacterized protein</fullName>
    </submittedName>
</protein>
<name>A0A0L9UNZ6_PHAAN</name>
<accession>A0A0L9UNZ6</accession>
<dbReference type="EMBL" id="CM003375">
    <property type="protein sequence ID" value="KOM44264.1"/>
    <property type="molecule type" value="Genomic_DNA"/>
</dbReference>
<feature type="region of interest" description="Disordered" evidence="1">
    <location>
        <begin position="17"/>
        <end position="57"/>
    </location>
</feature>
<organism evidence="2 3">
    <name type="scientific">Phaseolus angularis</name>
    <name type="common">Azuki bean</name>
    <name type="synonym">Vigna angularis</name>
    <dbReference type="NCBI Taxonomy" id="3914"/>
    <lineage>
        <taxon>Eukaryota</taxon>
        <taxon>Viridiplantae</taxon>
        <taxon>Streptophyta</taxon>
        <taxon>Embryophyta</taxon>
        <taxon>Tracheophyta</taxon>
        <taxon>Spermatophyta</taxon>
        <taxon>Magnoliopsida</taxon>
        <taxon>eudicotyledons</taxon>
        <taxon>Gunneridae</taxon>
        <taxon>Pentapetalae</taxon>
        <taxon>rosids</taxon>
        <taxon>fabids</taxon>
        <taxon>Fabales</taxon>
        <taxon>Fabaceae</taxon>
        <taxon>Papilionoideae</taxon>
        <taxon>50 kb inversion clade</taxon>
        <taxon>NPAAA clade</taxon>
        <taxon>indigoferoid/millettioid clade</taxon>
        <taxon>Phaseoleae</taxon>
        <taxon>Vigna</taxon>
    </lineage>
</organism>